<protein>
    <recommendedName>
        <fullName evidence="3">[histone H4]-lysine(20) N-methyltransferase</fullName>
        <ecNumber evidence="3">2.1.1.361</ecNumber>
    </recommendedName>
</protein>
<evidence type="ECO:0000256" key="6">
    <source>
        <dbReference type="ARBA" id="ARBA00022679"/>
    </source>
</evidence>
<dbReference type="PANTHER" id="PTHR46167">
    <property type="entry name" value="N-LYSINE METHYLTRANSFERASE KMT5A"/>
    <property type="match status" value="1"/>
</dbReference>
<comment type="caution">
    <text evidence="15">The sequence shown here is derived from an EMBL/GenBank/DDBJ whole genome shotgun (WGS) entry which is preliminary data.</text>
</comment>
<evidence type="ECO:0000256" key="8">
    <source>
        <dbReference type="ARBA" id="ARBA00022853"/>
    </source>
</evidence>
<evidence type="ECO:0000313" key="15">
    <source>
        <dbReference type="EMBL" id="PFX23376.1"/>
    </source>
</evidence>
<reference evidence="16" key="1">
    <citation type="journal article" date="2017" name="bioRxiv">
        <title>Comparative analysis of the genomes of Stylophora pistillata and Acropora digitifera provides evidence for extensive differences between species of corals.</title>
        <authorList>
            <person name="Voolstra C.R."/>
            <person name="Li Y."/>
            <person name="Liew Y.J."/>
            <person name="Baumgarten S."/>
            <person name="Zoccola D."/>
            <person name="Flot J.-F."/>
            <person name="Tambutte S."/>
            <person name="Allemand D."/>
            <person name="Aranda M."/>
        </authorList>
    </citation>
    <scope>NUCLEOTIDE SEQUENCE [LARGE SCALE GENOMIC DNA]</scope>
</reference>
<evidence type="ECO:0000256" key="12">
    <source>
        <dbReference type="ARBA" id="ARBA00047784"/>
    </source>
</evidence>
<organism evidence="15 16">
    <name type="scientific">Stylophora pistillata</name>
    <name type="common">Smooth cauliflower coral</name>
    <dbReference type="NCBI Taxonomy" id="50429"/>
    <lineage>
        <taxon>Eukaryota</taxon>
        <taxon>Metazoa</taxon>
        <taxon>Cnidaria</taxon>
        <taxon>Anthozoa</taxon>
        <taxon>Hexacorallia</taxon>
        <taxon>Scleractinia</taxon>
        <taxon>Astrocoeniina</taxon>
        <taxon>Pocilloporidae</taxon>
        <taxon>Stylophora</taxon>
    </lineage>
</organism>
<dbReference type="GO" id="GO:0043516">
    <property type="term" value="P:regulation of DNA damage response, signal transduction by p53 class mediator"/>
    <property type="evidence" value="ECO:0007669"/>
    <property type="project" value="TreeGrafter"/>
</dbReference>
<evidence type="ECO:0000256" key="13">
    <source>
        <dbReference type="SAM" id="MobiDB-lite"/>
    </source>
</evidence>
<dbReference type="InterPro" id="IPR016858">
    <property type="entry name" value="KMT5A-like"/>
</dbReference>
<keyword evidence="9" id="KW-0805">Transcription regulation</keyword>
<keyword evidence="8" id="KW-0156">Chromatin regulator</keyword>
<dbReference type="Proteomes" id="UP000225706">
    <property type="component" value="Unassembled WGS sequence"/>
</dbReference>
<dbReference type="EC" id="2.1.1.361" evidence="3"/>
<dbReference type="PROSITE" id="PS51571">
    <property type="entry name" value="SAM_MT43_PR_SET"/>
    <property type="match status" value="1"/>
</dbReference>
<dbReference type="InterPro" id="IPR046341">
    <property type="entry name" value="SET_dom_sf"/>
</dbReference>
<keyword evidence="6 15" id="KW-0808">Transferase</keyword>
<keyword evidence="7" id="KW-0949">S-adenosyl-L-methionine</keyword>
<evidence type="ECO:0000256" key="11">
    <source>
        <dbReference type="ARBA" id="ARBA00023242"/>
    </source>
</evidence>
<evidence type="ECO:0000313" key="16">
    <source>
        <dbReference type="Proteomes" id="UP000225706"/>
    </source>
</evidence>
<feature type="compositionally biased region" description="Basic residues" evidence="13">
    <location>
        <begin position="160"/>
        <end position="169"/>
    </location>
</feature>
<feature type="region of interest" description="Disordered" evidence="13">
    <location>
        <begin position="33"/>
        <end position="184"/>
    </location>
</feature>
<proteinExistence type="predicted"/>
<keyword evidence="11" id="KW-0539">Nucleus</keyword>
<dbReference type="GO" id="GO:0140944">
    <property type="term" value="F:histone H4K20 monomethyltransferase activity"/>
    <property type="evidence" value="ECO:0007669"/>
    <property type="project" value="UniProtKB-EC"/>
</dbReference>
<keyword evidence="4" id="KW-0158">Chromosome</keyword>
<comment type="subcellular location">
    <subcellularLocation>
        <location evidence="2">Chromosome</location>
    </subcellularLocation>
    <subcellularLocation>
        <location evidence="1">Nucleus</location>
    </subcellularLocation>
</comment>
<evidence type="ECO:0000259" key="14">
    <source>
        <dbReference type="PROSITE" id="PS50280"/>
    </source>
</evidence>
<keyword evidence="5 15" id="KW-0489">Methyltransferase</keyword>
<dbReference type="AlphaFoldDB" id="A0A2B4S1U1"/>
<dbReference type="SMART" id="SM00317">
    <property type="entry name" value="SET"/>
    <property type="match status" value="1"/>
</dbReference>
<evidence type="ECO:0000256" key="10">
    <source>
        <dbReference type="ARBA" id="ARBA00023163"/>
    </source>
</evidence>
<feature type="compositionally biased region" description="Basic and acidic residues" evidence="13">
    <location>
        <begin position="42"/>
        <end position="55"/>
    </location>
</feature>
<dbReference type="Pfam" id="PF00856">
    <property type="entry name" value="SET"/>
    <property type="match status" value="1"/>
</dbReference>
<gene>
    <name evidence="15" type="primary">setd8</name>
    <name evidence="15" type="ORF">AWC38_SpisGene12063</name>
</gene>
<name>A0A2B4S1U1_STYPI</name>
<evidence type="ECO:0000256" key="2">
    <source>
        <dbReference type="ARBA" id="ARBA00004286"/>
    </source>
</evidence>
<dbReference type="CDD" id="cd10528">
    <property type="entry name" value="SET_SETD8"/>
    <property type="match status" value="1"/>
</dbReference>
<dbReference type="Gene3D" id="2.170.270.10">
    <property type="entry name" value="SET domain"/>
    <property type="match status" value="1"/>
</dbReference>
<dbReference type="InterPro" id="IPR001214">
    <property type="entry name" value="SET_dom"/>
</dbReference>
<keyword evidence="10" id="KW-0804">Transcription</keyword>
<evidence type="ECO:0000256" key="3">
    <source>
        <dbReference type="ARBA" id="ARBA00012187"/>
    </source>
</evidence>
<dbReference type="PROSITE" id="PS50280">
    <property type="entry name" value="SET"/>
    <property type="match status" value="1"/>
</dbReference>
<keyword evidence="16" id="KW-1185">Reference proteome</keyword>
<dbReference type="GO" id="GO:0005634">
    <property type="term" value="C:nucleus"/>
    <property type="evidence" value="ECO:0007669"/>
    <property type="project" value="UniProtKB-SubCell"/>
</dbReference>
<feature type="compositionally biased region" description="Basic and acidic residues" evidence="13">
    <location>
        <begin position="68"/>
        <end position="83"/>
    </location>
</feature>
<evidence type="ECO:0000256" key="7">
    <source>
        <dbReference type="ARBA" id="ARBA00022691"/>
    </source>
</evidence>
<dbReference type="GO" id="GO:0032259">
    <property type="term" value="P:methylation"/>
    <property type="evidence" value="ECO:0007669"/>
    <property type="project" value="UniProtKB-KW"/>
</dbReference>
<evidence type="ECO:0000256" key="4">
    <source>
        <dbReference type="ARBA" id="ARBA00022454"/>
    </source>
</evidence>
<dbReference type="GO" id="GO:0005700">
    <property type="term" value="C:polytene chromosome"/>
    <property type="evidence" value="ECO:0007669"/>
    <property type="project" value="TreeGrafter"/>
</dbReference>
<feature type="compositionally biased region" description="Polar residues" evidence="13">
    <location>
        <begin position="84"/>
        <end position="94"/>
    </location>
</feature>
<dbReference type="EMBL" id="LSMT01000209">
    <property type="protein sequence ID" value="PFX23376.1"/>
    <property type="molecule type" value="Genomic_DNA"/>
</dbReference>
<feature type="domain" description="SET" evidence="14">
    <location>
        <begin position="213"/>
        <end position="335"/>
    </location>
</feature>
<evidence type="ECO:0000256" key="5">
    <source>
        <dbReference type="ARBA" id="ARBA00022603"/>
    </source>
</evidence>
<dbReference type="InterPro" id="IPR047266">
    <property type="entry name" value="KMT5A-like_SET"/>
</dbReference>
<accession>A0A2B4S1U1</accession>
<dbReference type="STRING" id="50429.A0A2B4S1U1"/>
<evidence type="ECO:0000256" key="1">
    <source>
        <dbReference type="ARBA" id="ARBA00004123"/>
    </source>
</evidence>
<feature type="compositionally biased region" description="Basic and acidic residues" evidence="13">
    <location>
        <begin position="100"/>
        <end position="144"/>
    </location>
</feature>
<dbReference type="OrthoDB" id="5560686at2759"/>
<evidence type="ECO:0000256" key="9">
    <source>
        <dbReference type="ARBA" id="ARBA00023015"/>
    </source>
</evidence>
<dbReference type="PANTHER" id="PTHR46167:SF1">
    <property type="entry name" value="N-LYSINE METHYLTRANSFERASE KMT5A"/>
    <property type="match status" value="1"/>
</dbReference>
<comment type="catalytic activity">
    <reaction evidence="12">
        <text>L-lysyl(20)-[histone H4] + S-adenosyl-L-methionine = N(6)-methyl-L-lysyl(20)-[histone H4] + S-adenosyl-L-homocysteine + H(+)</text>
        <dbReference type="Rhea" id="RHEA:60344"/>
        <dbReference type="Rhea" id="RHEA-COMP:15554"/>
        <dbReference type="Rhea" id="RHEA-COMP:15555"/>
        <dbReference type="ChEBI" id="CHEBI:15378"/>
        <dbReference type="ChEBI" id="CHEBI:29969"/>
        <dbReference type="ChEBI" id="CHEBI:57856"/>
        <dbReference type="ChEBI" id="CHEBI:59789"/>
        <dbReference type="ChEBI" id="CHEBI:61929"/>
        <dbReference type="EC" id="2.1.1.361"/>
    </reaction>
</comment>
<sequence>MSRKDKKQWCEKIQTEIVSSELPEEANKLKSVVASVQGMESMNDKSPTKQEKGNKSEISPPATQGKCTDTKGQKLLSKNDRKNSCGTETNSQEYEPTESDTVKPGERKTGEKDKALPKDSKKPPTEREIGNKSIEVEERTKKQAFDLLKWKNSPPTQVKEKKKRVKKKEVKQSRQSEVSEYFPVRRSDRKSKSVLQSEKQKALEEALLSGKEEGLEVQEVEGKGRGVFAKRNFARGQFVCEYAGELISYEAAKEREKFYEGKTEFGCYMYYFNFKDKKYCVDATKESGRLGRLLNHSRMEANCVTRLVSIKDRPHLILETNRDVKAGEELLYDYGERSKAVLQFHQWLKS</sequence>
<dbReference type="GO" id="GO:0006357">
    <property type="term" value="P:regulation of transcription by RNA polymerase II"/>
    <property type="evidence" value="ECO:0007669"/>
    <property type="project" value="TreeGrafter"/>
</dbReference>
<dbReference type="SUPFAM" id="SSF82199">
    <property type="entry name" value="SET domain"/>
    <property type="match status" value="1"/>
</dbReference>
<dbReference type="InterPro" id="IPR051760">
    <property type="entry name" value="KMT5A"/>
</dbReference>